<gene>
    <name evidence="13" type="ORF">DMA12_14440</name>
</gene>
<dbReference type="UniPathway" id="UPA00136">
    <property type="reaction ID" value="UER00201"/>
</dbReference>
<proteinExistence type="inferred from homology"/>
<comment type="caution">
    <text evidence="13">The sequence shown here is derived from an EMBL/GenBank/DDBJ whole genome shotgun (WGS) entry which is preliminary data.</text>
</comment>
<comment type="cofactor">
    <cofactor evidence="1">
        <name>pyridoxal 5'-phosphate</name>
        <dbReference type="ChEBI" id="CHEBI:597326"/>
    </cofactor>
</comment>
<comment type="pathway">
    <text evidence="2">Amino-acid biosynthesis; L-cysteine biosynthesis; L-cysteine from L-homocysteine and L-serine: step 1/2.</text>
</comment>
<dbReference type="NCBIfam" id="TIGR01137">
    <property type="entry name" value="cysta_beta"/>
    <property type="match status" value="1"/>
</dbReference>
<dbReference type="Gene3D" id="3.40.50.1100">
    <property type="match status" value="2"/>
</dbReference>
<evidence type="ECO:0000256" key="11">
    <source>
        <dbReference type="PROSITE-ProRule" id="PRU00703"/>
    </source>
</evidence>
<dbReference type="EMBL" id="QHHU01000017">
    <property type="protein sequence ID" value="RSM45296.1"/>
    <property type="molecule type" value="Genomic_DNA"/>
</dbReference>
<evidence type="ECO:0000256" key="9">
    <source>
        <dbReference type="ARBA" id="ARBA00047490"/>
    </source>
</evidence>
<dbReference type="GO" id="GO:0019343">
    <property type="term" value="P:cysteine biosynthetic process via cystathionine"/>
    <property type="evidence" value="ECO:0007669"/>
    <property type="project" value="InterPro"/>
</dbReference>
<dbReference type="SUPFAM" id="SSF54631">
    <property type="entry name" value="CBS-domain pair"/>
    <property type="match status" value="1"/>
</dbReference>
<dbReference type="FunFam" id="3.40.50.1100:FF:000003">
    <property type="entry name" value="Cystathionine beta-synthase"/>
    <property type="match status" value="1"/>
</dbReference>
<dbReference type="InterPro" id="IPR000644">
    <property type="entry name" value="CBS_dom"/>
</dbReference>
<reference evidence="13 14" key="1">
    <citation type="submission" date="2018-05" db="EMBL/GenBank/DDBJ databases">
        <title>Evolution of GPA BGCs.</title>
        <authorList>
            <person name="Waglechner N."/>
            <person name="Wright G.D."/>
        </authorList>
    </citation>
    <scope>NUCLEOTIDE SEQUENCE [LARGE SCALE GENOMIC DNA]</scope>
    <source>
        <strain evidence="13 14">DSM 5908</strain>
    </source>
</reference>
<dbReference type="PANTHER" id="PTHR10314">
    <property type="entry name" value="CYSTATHIONINE BETA-SYNTHASE"/>
    <property type="match status" value="1"/>
</dbReference>
<feature type="domain" description="CBS" evidence="12">
    <location>
        <begin position="406"/>
        <end position="456"/>
    </location>
</feature>
<evidence type="ECO:0000256" key="2">
    <source>
        <dbReference type="ARBA" id="ARBA00005003"/>
    </source>
</evidence>
<dbReference type="Pfam" id="PF00571">
    <property type="entry name" value="CBS"/>
    <property type="match status" value="2"/>
</dbReference>
<organism evidence="13 14">
    <name type="scientific">Amycolatopsis balhimycina DSM 5908</name>
    <dbReference type="NCBI Taxonomy" id="1081091"/>
    <lineage>
        <taxon>Bacteria</taxon>
        <taxon>Bacillati</taxon>
        <taxon>Actinomycetota</taxon>
        <taxon>Actinomycetes</taxon>
        <taxon>Pseudonocardiales</taxon>
        <taxon>Pseudonocardiaceae</taxon>
        <taxon>Amycolatopsis</taxon>
    </lineage>
</organism>
<evidence type="ECO:0000256" key="1">
    <source>
        <dbReference type="ARBA" id="ARBA00001933"/>
    </source>
</evidence>
<protein>
    <recommendedName>
        <fullName evidence="8 10">Cystathionine beta-synthase</fullName>
        <ecNumber evidence="4 10">4.2.1.22</ecNumber>
    </recommendedName>
</protein>
<dbReference type="SMART" id="SM00116">
    <property type="entry name" value="CBS"/>
    <property type="match status" value="2"/>
</dbReference>
<evidence type="ECO:0000259" key="12">
    <source>
        <dbReference type="PROSITE" id="PS51371"/>
    </source>
</evidence>
<dbReference type="InterPro" id="IPR001216">
    <property type="entry name" value="P-phosphate_BS"/>
</dbReference>
<evidence type="ECO:0000256" key="3">
    <source>
        <dbReference type="ARBA" id="ARBA00007103"/>
    </source>
</evidence>
<dbReference type="InterPro" id="IPR036052">
    <property type="entry name" value="TrpB-like_PALP_sf"/>
</dbReference>
<keyword evidence="14" id="KW-1185">Reference proteome</keyword>
<dbReference type="GO" id="GO:0004122">
    <property type="term" value="F:cystathionine beta-synthase activity"/>
    <property type="evidence" value="ECO:0007669"/>
    <property type="project" value="UniProtKB-UniRule"/>
</dbReference>
<name>A0A428WQD0_AMYBA</name>
<comment type="similarity">
    <text evidence="3">Belongs to the cysteine synthase/cystathionine beta-synthase family.</text>
</comment>
<dbReference type="EC" id="4.2.1.22" evidence="4 10"/>
<keyword evidence="5" id="KW-0663">Pyridoxal phosphate</keyword>
<dbReference type="AlphaFoldDB" id="A0A428WQD0"/>
<keyword evidence="7" id="KW-0456">Lyase</keyword>
<dbReference type="FunFam" id="3.40.50.1100:FF:000118">
    <property type="entry name" value="Related to CYS4-cystathionine beta-synthase"/>
    <property type="match status" value="1"/>
</dbReference>
<dbReference type="GO" id="GO:0016765">
    <property type="term" value="F:transferase activity, transferring alkyl or aryl (other than methyl) groups"/>
    <property type="evidence" value="ECO:0007669"/>
    <property type="project" value="UniProtKB-ARBA"/>
</dbReference>
<accession>A0A428WQD0</accession>
<dbReference type="PROSITE" id="PS00901">
    <property type="entry name" value="CYS_SYNTHASE"/>
    <property type="match status" value="1"/>
</dbReference>
<dbReference type="RefSeq" id="WP_026468565.1">
    <property type="nucleotide sequence ID" value="NZ_QHHU01000017.1"/>
</dbReference>
<evidence type="ECO:0000256" key="5">
    <source>
        <dbReference type="ARBA" id="ARBA00022898"/>
    </source>
</evidence>
<dbReference type="InterPro" id="IPR046342">
    <property type="entry name" value="CBS_dom_sf"/>
</dbReference>
<evidence type="ECO:0000256" key="10">
    <source>
        <dbReference type="NCBIfam" id="TIGR01137"/>
    </source>
</evidence>
<dbReference type="SUPFAM" id="SSF53686">
    <property type="entry name" value="Tryptophan synthase beta subunit-like PLP-dependent enzymes"/>
    <property type="match status" value="1"/>
</dbReference>
<dbReference type="CDD" id="cd01561">
    <property type="entry name" value="CBS_like"/>
    <property type="match status" value="1"/>
</dbReference>
<evidence type="ECO:0000256" key="6">
    <source>
        <dbReference type="ARBA" id="ARBA00023122"/>
    </source>
</evidence>
<evidence type="ECO:0000313" key="14">
    <source>
        <dbReference type="Proteomes" id="UP000286716"/>
    </source>
</evidence>
<dbReference type="GO" id="GO:0005737">
    <property type="term" value="C:cytoplasm"/>
    <property type="evidence" value="ECO:0007669"/>
    <property type="project" value="InterPro"/>
</dbReference>
<dbReference type="Gene3D" id="3.10.580.10">
    <property type="entry name" value="CBS-domain"/>
    <property type="match status" value="1"/>
</dbReference>
<feature type="domain" description="CBS" evidence="12">
    <location>
        <begin position="336"/>
        <end position="398"/>
    </location>
</feature>
<dbReference type="Pfam" id="PF00291">
    <property type="entry name" value="PALP"/>
    <property type="match status" value="1"/>
</dbReference>
<dbReference type="InterPro" id="IPR050214">
    <property type="entry name" value="Cys_Synth/Cystath_Beta-Synth"/>
</dbReference>
<dbReference type="OrthoDB" id="9805733at2"/>
<evidence type="ECO:0000256" key="4">
    <source>
        <dbReference type="ARBA" id="ARBA00012041"/>
    </source>
</evidence>
<dbReference type="PROSITE" id="PS51371">
    <property type="entry name" value="CBS"/>
    <property type="match status" value="2"/>
</dbReference>
<evidence type="ECO:0000313" key="13">
    <source>
        <dbReference type="EMBL" id="RSM45296.1"/>
    </source>
</evidence>
<comment type="catalytic activity">
    <reaction evidence="9">
        <text>L-homocysteine + L-serine = L,L-cystathionine + H2O</text>
        <dbReference type="Rhea" id="RHEA:10112"/>
        <dbReference type="ChEBI" id="CHEBI:15377"/>
        <dbReference type="ChEBI" id="CHEBI:33384"/>
        <dbReference type="ChEBI" id="CHEBI:58161"/>
        <dbReference type="ChEBI" id="CHEBI:58199"/>
        <dbReference type="EC" id="4.2.1.22"/>
    </reaction>
</comment>
<dbReference type="Proteomes" id="UP000286716">
    <property type="component" value="Unassembled WGS sequence"/>
</dbReference>
<evidence type="ECO:0000256" key="7">
    <source>
        <dbReference type="ARBA" id="ARBA00023239"/>
    </source>
</evidence>
<dbReference type="InterPro" id="IPR001926">
    <property type="entry name" value="TrpB-like_PALP"/>
</dbReference>
<dbReference type="InterPro" id="IPR005857">
    <property type="entry name" value="Cysta_beta_synth"/>
</dbReference>
<dbReference type="GO" id="GO:0006535">
    <property type="term" value="P:cysteine biosynthetic process from serine"/>
    <property type="evidence" value="ECO:0007669"/>
    <property type="project" value="InterPro"/>
</dbReference>
<keyword evidence="6 11" id="KW-0129">CBS domain</keyword>
<sequence>MEYAEHIADLVGNTPLVKLNSLTQGLKPLVLAKVEYLNPGGSVKDRIALRMIEAAERSGELRPGGTIVEPTSGNTGVGLAMVAQRKGYQCVFVCPDKVSEDKRNVLKAYGARVVVCPTAVPPEHPDSYYNVSDRLVREIDGAWKPNQYANPQNPESHYLSTGPELWKQTDGKITHFVAGVGTGGTISGTGKYLKEVSDGAVRVVGADPEGSVYSGGSGRPYLVEGVGEDFWPDTYDRNVADEIIAVSDADSFDTTRRLALEEGLLVGGSCGMAVAAALKLAERLTEDDIVVVLLPDGGRGYLTKVFNDTWMSSYGFLPPDSSGATVADVLTKKSGSLPSLVHSHPNETVAEAIAILAEFDVSQMPVVSAEPPVMAAEVVGAVNERDLLDALFTGKAQLADRLERHMSPPLPTIGGSEQVSAAMKALEGADGALVLVDGKPAGVVTRHDLLGFLAGR</sequence>
<evidence type="ECO:0000256" key="8">
    <source>
        <dbReference type="ARBA" id="ARBA00026192"/>
    </source>
</evidence>